<feature type="domain" description="Ricin B lectin" evidence="2">
    <location>
        <begin position="37"/>
        <end position="167"/>
    </location>
</feature>
<evidence type="ECO:0000313" key="3">
    <source>
        <dbReference type="EMBL" id="MCP2272667.1"/>
    </source>
</evidence>
<organism evidence="3 4">
    <name type="scientific">Actinokineospora diospyrosa</name>
    <dbReference type="NCBI Taxonomy" id="103728"/>
    <lineage>
        <taxon>Bacteria</taxon>
        <taxon>Bacillati</taxon>
        <taxon>Actinomycetota</taxon>
        <taxon>Actinomycetes</taxon>
        <taxon>Pseudonocardiales</taxon>
        <taxon>Pseudonocardiaceae</taxon>
        <taxon>Actinokineospora</taxon>
    </lineage>
</organism>
<evidence type="ECO:0000256" key="1">
    <source>
        <dbReference type="SAM" id="SignalP"/>
    </source>
</evidence>
<dbReference type="Proteomes" id="UP001205185">
    <property type="component" value="Unassembled WGS sequence"/>
</dbReference>
<dbReference type="EMBL" id="JAMTCO010000013">
    <property type="protein sequence ID" value="MCP2272667.1"/>
    <property type="molecule type" value="Genomic_DNA"/>
</dbReference>
<keyword evidence="4" id="KW-1185">Reference proteome</keyword>
<dbReference type="CDD" id="cd00161">
    <property type="entry name" value="beta-trefoil_Ricin-like"/>
    <property type="match status" value="1"/>
</dbReference>
<protein>
    <submittedName>
        <fullName evidence="3">Ricin-type beta-trefoil lectin domain-containing protein</fullName>
    </submittedName>
</protein>
<reference evidence="3 4" key="1">
    <citation type="submission" date="2022-06" db="EMBL/GenBank/DDBJ databases">
        <title>Genomic Encyclopedia of Archaeal and Bacterial Type Strains, Phase II (KMG-II): from individual species to whole genera.</title>
        <authorList>
            <person name="Goeker M."/>
        </authorList>
    </citation>
    <scope>NUCLEOTIDE SEQUENCE [LARGE SCALE GENOMIC DNA]</scope>
    <source>
        <strain evidence="3 4">DSM 44255</strain>
    </source>
</reference>
<proteinExistence type="predicted"/>
<evidence type="ECO:0000313" key="4">
    <source>
        <dbReference type="Proteomes" id="UP001205185"/>
    </source>
</evidence>
<dbReference type="SUPFAM" id="SSF50370">
    <property type="entry name" value="Ricin B-like lectins"/>
    <property type="match status" value="1"/>
</dbReference>
<dbReference type="PROSITE" id="PS50231">
    <property type="entry name" value="RICIN_B_LECTIN"/>
    <property type="match status" value="1"/>
</dbReference>
<dbReference type="InterPro" id="IPR035992">
    <property type="entry name" value="Ricin_B-like_lectins"/>
</dbReference>
<feature type="chain" id="PRO_5045446181" evidence="1">
    <location>
        <begin position="28"/>
        <end position="167"/>
    </location>
</feature>
<name>A0ABT1IJ49_9PSEU</name>
<dbReference type="InterPro" id="IPR000772">
    <property type="entry name" value="Ricin_B_lectin"/>
</dbReference>
<dbReference type="RefSeq" id="WP_253889590.1">
    <property type="nucleotide sequence ID" value="NZ_BAAAVB010000008.1"/>
</dbReference>
<keyword evidence="1" id="KW-0732">Signal</keyword>
<dbReference type="SMART" id="SM00458">
    <property type="entry name" value="RICIN"/>
    <property type="match status" value="1"/>
</dbReference>
<accession>A0ABT1IJ49</accession>
<feature type="signal peptide" evidence="1">
    <location>
        <begin position="1"/>
        <end position="27"/>
    </location>
</feature>
<comment type="caution">
    <text evidence="3">The sequence shown here is derived from an EMBL/GenBank/DDBJ whole genome shotgun (WGS) entry which is preliminary data.</text>
</comment>
<evidence type="ECO:0000259" key="2">
    <source>
        <dbReference type="SMART" id="SM00458"/>
    </source>
</evidence>
<dbReference type="Pfam" id="PF00652">
    <property type="entry name" value="Ricin_B_lectin"/>
    <property type="match status" value="1"/>
</dbReference>
<sequence>MKKFSRKVASSLGFAAVLLAVGMPASASPAGVTVYKSGELNSVGSGYTKCVDMTSYASGTIVGLNGCSGVSSQQFHWDSLDGRIYVTGSGNTKCLDLGSYAPGTPVGLYPCSSVSSQQWVFGGVNGQQIYSYGSGYSVCIDVASYANGTTVGVFTCNGGASQRWDLS</sequence>
<dbReference type="Gene3D" id="2.80.10.50">
    <property type="match status" value="2"/>
</dbReference>
<gene>
    <name evidence="3" type="ORF">LV75_005193</name>
</gene>